<accession>A0AAV9RLR5</accession>
<keyword evidence="3" id="KW-1185">Reference proteome</keyword>
<comment type="caution">
    <text evidence="2">The sequence shown here is derived from an EMBL/GenBank/DDBJ whole genome shotgun (WGS) entry which is preliminary data.</text>
</comment>
<gene>
    <name evidence="2" type="ORF">CRENBAI_007747</name>
</gene>
<dbReference type="Pfam" id="PF22938">
    <property type="entry name" value="Integrase_p58_C"/>
    <property type="match status" value="1"/>
</dbReference>
<evidence type="ECO:0000259" key="1">
    <source>
        <dbReference type="Pfam" id="PF22938"/>
    </source>
</evidence>
<dbReference type="Proteomes" id="UP001311232">
    <property type="component" value="Unassembled WGS sequence"/>
</dbReference>
<organism evidence="2 3">
    <name type="scientific">Crenichthys baileyi</name>
    <name type="common">White River springfish</name>
    <dbReference type="NCBI Taxonomy" id="28760"/>
    <lineage>
        <taxon>Eukaryota</taxon>
        <taxon>Metazoa</taxon>
        <taxon>Chordata</taxon>
        <taxon>Craniata</taxon>
        <taxon>Vertebrata</taxon>
        <taxon>Euteleostomi</taxon>
        <taxon>Actinopterygii</taxon>
        <taxon>Neopterygii</taxon>
        <taxon>Teleostei</taxon>
        <taxon>Neoteleostei</taxon>
        <taxon>Acanthomorphata</taxon>
        <taxon>Ovalentaria</taxon>
        <taxon>Atherinomorphae</taxon>
        <taxon>Cyprinodontiformes</taxon>
        <taxon>Goodeidae</taxon>
        <taxon>Crenichthys</taxon>
    </lineage>
</organism>
<feature type="domain" description="Integrase p58-like C-terminal" evidence="1">
    <location>
        <begin position="85"/>
        <end position="115"/>
    </location>
</feature>
<dbReference type="AlphaFoldDB" id="A0AAV9RLR5"/>
<sequence length="232" mass="26530">MAYRATKYSSTVLTPITMRFGRVVTEPIELVAGLSPDDSSVSSLPDYVLKLRQRLKLSHQPAQEALGKAFERVKRQYDKNFCQNPYRVVGRLDDLVYHIQKEPRSKIKVLHHNKLLVYYARIPLDNSWFSRRLTQTPLEVSASDEDASTDVGPMCKCWSPHETDIESADSSLPVSLHTSSSLACPTQCQQDEIGILRLAQRGRRHQPLIINPGFRPRRSRRAQDMFGDWISH</sequence>
<reference evidence="2 3" key="1">
    <citation type="submission" date="2021-06" db="EMBL/GenBank/DDBJ databases">
        <authorList>
            <person name="Palmer J.M."/>
        </authorList>
    </citation>
    <scope>NUCLEOTIDE SEQUENCE [LARGE SCALE GENOMIC DNA]</scope>
    <source>
        <strain evidence="2 3">MEX-2019</strain>
        <tissue evidence="2">Muscle</tissue>
    </source>
</reference>
<name>A0AAV9RLR5_9TELE</name>
<protein>
    <recommendedName>
        <fullName evidence="1">Integrase p58-like C-terminal domain-containing protein</fullName>
    </recommendedName>
</protein>
<proteinExistence type="predicted"/>
<evidence type="ECO:0000313" key="2">
    <source>
        <dbReference type="EMBL" id="KAK5609942.1"/>
    </source>
</evidence>
<dbReference type="InterPro" id="IPR054465">
    <property type="entry name" value="Integrase_p58-like_C"/>
</dbReference>
<evidence type="ECO:0000313" key="3">
    <source>
        <dbReference type="Proteomes" id="UP001311232"/>
    </source>
</evidence>
<dbReference type="EMBL" id="JAHHUM010001731">
    <property type="protein sequence ID" value="KAK5609942.1"/>
    <property type="molecule type" value="Genomic_DNA"/>
</dbReference>